<feature type="transmembrane region" description="Helical" evidence="1">
    <location>
        <begin position="94"/>
        <end position="113"/>
    </location>
</feature>
<feature type="transmembrane region" description="Helical" evidence="1">
    <location>
        <begin position="513"/>
        <end position="535"/>
    </location>
</feature>
<protein>
    <recommendedName>
        <fullName evidence="4">DUF1538 domain-containing protein</fullName>
    </recommendedName>
</protein>
<feature type="transmembrane region" description="Helical" evidence="1">
    <location>
        <begin position="214"/>
        <end position="231"/>
    </location>
</feature>
<evidence type="ECO:0008006" key="4">
    <source>
        <dbReference type="Google" id="ProtNLM"/>
    </source>
</evidence>
<dbReference type="InterPro" id="IPR011435">
    <property type="entry name" value="UmpAB"/>
</dbReference>
<feature type="transmembrane region" description="Helical" evidence="1">
    <location>
        <begin position="547"/>
        <end position="568"/>
    </location>
</feature>
<evidence type="ECO:0000256" key="1">
    <source>
        <dbReference type="SAM" id="Phobius"/>
    </source>
</evidence>
<reference evidence="2 3" key="1">
    <citation type="submission" date="2019-09" db="EMBL/GenBank/DDBJ databases">
        <authorList>
            <person name="Chandra G."/>
            <person name="Truman W A."/>
        </authorList>
    </citation>
    <scope>NUCLEOTIDE SEQUENCE [LARGE SCALE GENOMIC DNA]</scope>
    <source>
        <strain evidence="2">PS880</strain>
    </source>
</reference>
<proteinExistence type="predicted"/>
<name>A0A5E7ML30_PSEFL</name>
<feature type="transmembrane region" description="Helical" evidence="1">
    <location>
        <begin position="69"/>
        <end position="88"/>
    </location>
</feature>
<feature type="transmembrane region" description="Helical" evidence="1">
    <location>
        <begin position="488"/>
        <end position="506"/>
    </location>
</feature>
<sequence>MKDPIRYADYLHKIGAGRREIPMRDLVSAPVRNAEGRWQAAPHKAAKLRAGEIAAILKPYLNVRLMEQLRAVVPLALYLVLFQIIILRQLVEDSLLVTGGLFAVIVGLMLFMEGLKLGLMPFGEIIGSNLPRKLSLPVVLLVTLLLGIGVTFAEPAIGALRAAGQNVSAQNAPYLWAILNQWTSELVLVVGASVGLAAVTGTLRFIYGWSLKPLIYLSLAPVLLLTVYMSSDPELAKIIGLAWDAGAVTTGPVTVPLVLALGIGIAAAAGKGGSGLSGFGIVTLASLFPVIGVMLLGLYVAAISSPAQIIAAAQAASSAAELAADWHRVSPGLEIVSGIRAIVPLVIFLLIVLKLLLRQSLPRRGEIFLGIALTVVGMCVFNLGLTYGLSKLGGSAGSLIPAAFMQTPGVSDSPLYLYQVGLVLALAFAWVLGYGATVAEPALNALGVTAETLTNGFIRKRSLIRAVSIGVACGIAVGVAKLVFGLPLVWLVVPPYLFAVVLTIFSTEEFVNVAWDSAGVTTGPITVPLVLAMGLGLGNATNAVEGFGILCMASVGPVISVMLLGQWARFQLWRQTKAATEQPANQLLGTGEAG</sequence>
<dbReference type="AlphaFoldDB" id="A0A5E7ML30"/>
<evidence type="ECO:0000313" key="3">
    <source>
        <dbReference type="Proteomes" id="UP000375525"/>
    </source>
</evidence>
<feature type="transmembrane region" description="Helical" evidence="1">
    <location>
        <begin position="134"/>
        <end position="153"/>
    </location>
</feature>
<keyword evidence="1" id="KW-0472">Membrane</keyword>
<dbReference type="EMBL" id="CABVIH010000021">
    <property type="protein sequence ID" value="VVP25494.1"/>
    <property type="molecule type" value="Genomic_DNA"/>
</dbReference>
<accession>A0A5E7ML30</accession>
<keyword evidence="1" id="KW-1133">Transmembrane helix</keyword>
<feature type="transmembrane region" description="Helical" evidence="1">
    <location>
        <begin position="251"/>
        <end position="269"/>
    </location>
</feature>
<dbReference type="OrthoDB" id="9781614at2"/>
<feature type="transmembrane region" description="Helical" evidence="1">
    <location>
        <begin position="463"/>
        <end position="482"/>
    </location>
</feature>
<feature type="transmembrane region" description="Helical" evidence="1">
    <location>
        <begin position="368"/>
        <end position="389"/>
    </location>
</feature>
<evidence type="ECO:0000313" key="2">
    <source>
        <dbReference type="EMBL" id="VVP25494.1"/>
    </source>
</evidence>
<dbReference type="Proteomes" id="UP000375525">
    <property type="component" value="Unassembled WGS sequence"/>
</dbReference>
<feature type="transmembrane region" description="Helical" evidence="1">
    <location>
        <begin position="415"/>
        <end position="436"/>
    </location>
</feature>
<organism evidence="2 3">
    <name type="scientific">Pseudomonas fluorescens</name>
    <dbReference type="NCBI Taxonomy" id="294"/>
    <lineage>
        <taxon>Bacteria</taxon>
        <taxon>Pseudomonadati</taxon>
        <taxon>Pseudomonadota</taxon>
        <taxon>Gammaproteobacteria</taxon>
        <taxon>Pseudomonadales</taxon>
        <taxon>Pseudomonadaceae</taxon>
        <taxon>Pseudomonas</taxon>
    </lineage>
</organism>
<feature type="transmembrane region" description="Helical" evidence="1">
    <location>
        <begin position="281"/>
        <end position="302"/>
    </location>
</feature>
<gene>
    <name evidence="2" type="ORF">PS880_04055</name>
</gene>
<keyword evidence="1" id="KW-0812">Transmembrane</keyword>
<dbReference type="Pfam" id="PF07556">
    <property type="entry name" value="DUF1538"/>
    <property type="match status" value="2"/>
</dbReference>
<feature type="transmembrane region" description="Helical" evidence="1">
    <location>
        <begin position="335"/>
        <end position="356"/>
    </location>
</feature>
<feature type="transmembrane region" description="Helical" evidence="1">
    <location>
        <begin position="186"/>
        <end position="207"/>
    </location>
</feature>
<dbReference type="RefSeq" id="WP_150781171.1">
    <property type="nucleotide sequence ID" value="NZ_CABVIH010000021.1"/>
</dbReference>